<sequence length="122" mass="13872">MKRIVALEEAAMFGLSIFLFGKLSFAWWWYLVLILTPDISALGYLVNTRVGAMTYNFFHHKAVAIVMYVAGLYLNNEVVQLIGLILLGHSSLDRMLGYGLKYPDSFQNTHLGLIGKHKEDYK</sequence>
<dbReference type="Pfam" id="PF14079">
    <property type="entry name" value="DUF4260"/>
    <property type="match status" value="1"/>
</dbReference>
<proteinExistence type="predicted"/>
<name>A0ABS3Z0I4_9BACT</name>
<protein>
    <submittedName>
        <fullName evidence="2">DUF4260 domain-containing protein</fullName>
    </submittedName>
</protein>
<keyword evidence="1" id="KW-1133">Transmembrane helix</keyword>
<dbReference type="Proteomes" id="UP000677244">
    <property type="component" value="Unassembled WGS sequence"/>
</dbReference>
<feature type="transmembrane region" description="Helical" evidence="1">
    <location>
        <begin position="62"/>
        <end position="87"/>
    </location>
</feature>
<keyword evidence="1" id="KW-0812">Transmembrane</keyword>
<evidence type="ECO:0000313" key="3">
    <source>
        <dbReference type="Proteomes" id="UP000677244"/>
    </source>
</evidence>
<feature type="transmembrane region" description="Helical" evidence="1">
    <location>
        <begin position="12"/>
        <end position="30"/>
    </location>
</feature>
<keyword evidence="1" id="KW-0472">Membrane</keyword>
<dbReference type="InterPro" id="IPR025356">
    <property type="entry name" value="DUF4260"/>
</dbReference>
<gene>
    <name evidence="2" type="ORF">J7I42_25550</name>
</gene>
<dbReference type="EMBL" id="JAGHKO010000010">
    <property type="protein sequence ID" value="MBO9203675.1"/>
    <property type="molecule type" value="Genomic_DNA"/>
</dbReference>
<organism evidence="2 3">
    <name type="scientific">Niastella soli</name>
    <dbReference type="NCBI Taxonomy" id="2821487"/>
    <lineage>
        <taxon>Bacteria</taxon>
        <taxon>Pseudomonadati</taxon>
        <taxon>Bacteroidota</taxon>
        <taxon>Chitinophagia</taxon>
        <taxon>Chitinophagales</taxon>
        <taxon>Chitinophagaceae</taxon>
        <taxon>Niastella</taxon>
    </lineage>
</organism>
<comment type="caution">
    <text evidence="2">The sequence shown here is derived from an EMBL/GenBank/DDBJ whole genome shotgun (WGS) entry which is preliminary data.</text>
</comment>
<reference evidence="2 3" key="1">
    <citation type="submission" date="2021-03" db="EMBL/GenBank/DDBJ databases">
        <title>Assistant Professor.</title>
        <authorList>
            <person name="Huq M.A."/>
        </authorList>
    </citation>
    <scope>NUCLEOTIDE SEQUENCE [LARGE SCALE GENOMIC DNA]</scope>
    <source>
        <strain evidence="2 3">MAH-29</strain>
    </source>
</reference>
<evidence type="ECO:0000256" key="1">
    <source>
        <dbReference type="SAM" id="Phobius"/>
    </source>
</evidence>
<evidence type="ECO:0000313" key="2">
    <source>
        <dbReference type="EMBL" id="MBO9203675.1"/>
    </source>
</evidence>
<keyword evidence="3" id="KW-1185">Reference proteome</keyword>
<dbReference type="RefSeq" id="WP_209141724.1">
    <property type="nucleotide sequence ID" value="NZ_JAGHKO010000010.1"/>
</dbReference>
<accession>A0ABS3Z0I4</accession>